<organism evidence="3">
    <name type="scientific">Rhizophagus irregularis (strain DAOM 181602 / DAOM 197198 / MUCL 43194)</name>
    <name type="common">Arbuscular mycorrhizal fungus</name>
    <name type="synonym">Glomus intraradices</name>
    <dbReference type="NCBI Taxonomy" id="747089"/>
    <lineage>
        <taxon>Eukaryota</taxon>
        <taxon>Fungi</taxon>
        <taxon>Fungi incertae sedis</taxon>
        <taxon>Mucoromycota</taxon>
        <taxon>Glomeromycotina</taxon>
        <taxon>Glomeromycetes</taxon>
        <taxon>Glomerales</taxon>
        <taxon>Glomeraceae</taxon>
        <taxon>Rhizophagus</taxon>
    </lineage>
</organism>
<evidence type="ECO:0000256" key="1">
    <source>
        <dbReference type="SAM" id="Coils"/>
    </source>
</evidence>
<feature type="region of interest" description="Disordered" evidence="2">
    <location>
        <begin position="254"/>
        <end position="320"/>
    </location>
</feature>
<proteinExistence type="predicted"/>
<accession>U9V8I2</accession>
<name>U9V8I2_RHIID</name>
<keyword evidence="1" id="KW-0175">Coiled coil</keyword>
<dbReference type="HOGENOM" id="CLU_649151_0_0_1"/>
<sequence>MWLVKSASAFENCVAIVKCIRSICIIIVKFSFKEGFFGAKFYTFNFYRYILTFLYATIESDLLNCNVTFFLFVQNIKTNYEFLPSLMCIRLKTMILSKSYIFYYNRSNTSYALRLRESEIKNKQLQSENIGLRVTVAQLRAKVEKLRCQRAKTNDNFKESVKSANDKIIALVQQLQSAADSLNTIVDPESARGSSFISDGSSILSSSIDLPNGGLYATNGIQYPDTDTTEMNMHKKKSINSLTAYRNEPKDLIPINEQEDPESLISASNSHKLEQDGDEYLSEKAERVQAKIPQEEQQRDESPSKKKLRRAKNGNDLLPLREKDSNLEVIFAKKETNFKQQEAEQHTEGKYLSVDVETDQLCQMSKIQDYTHESKESVESTTFLHVNRTSPSQVVSCNPHAVASYEKRFTNSSSIGITKHQLQSVAEKGKPGVLTPSQTIMSNTSSINRNERPFQEESYEINNLKLVEQNMEISEKHNKRQTRGIAPLHVLCINIYERSIG</sequence>
<protein>
    <recommendedName>
        <fullName evidence="4">Shugoshin C-terminal domain-containing protein</fullName>
    </recommendedName>
</protein>
<reference evidence="3" key="1">
    <citation type="submission" date="2013-07" db="EMBL/GenBank/DDBJ databases">
        <title>The genome of an arbuscular mycorrhizal fungus provides insights into the evolution of the oldest plant symbiosis.</title>
        <authorList>
            <consortium name="DOE Joint Genome Institute"/>
            <person name="Tisserant E."/>
            <person name="Malbreil M."/>
            <person name="Kuo A."/>
            <person name="Kohler A."/>
            <person name="Symeonidi A."/>
            <person name="Balestrini R."/>
            <person name="Charron P."/>
            <person name="Duensing N."/>
            <person name="Frei-dit-Frey N."/>
            <person name="Gianinazzi-Pearson V."/>
            <person name="Gilbert B."/>
            <person name="Handa Y."/>
            <person name="Hijri M."/>
            <person name="Kaul R."/>
            <person name="Kawaguchi M."/>
            <person name="Krajinski F."/>
            <person name="Lammers P."/>
            <person name="Lapierre D."/>
            <person name="Masclaux F.G."/>
            <person name="Murat C."/>
            <person name="Morin E."/>
            <person name="Ndikumana S."/>
            <person name="Pagni M."/>
            <person name="Petitpierre D."/>
            <person name="Requena N."/>
            <person name="Rosikiewicz P."/>
            <person name="Riley R."/>
            <person name="Saito K."/>
            <person name="San Clemente H."/>
            <person name="Shapiro H."/>
            <person name="van Tuinen D."/>
            <person name="Becard G."/>
            <person name="Bonfante P."/>
            <person name="Paszkowski U."/>
            <person name="Shachar-Hill Y."/>
            <person name="Young J.P."/>
            <person name="Sanders I.R."/>
            <person name="Henrissat B."/>
            <person name="Rensing S.A."/>
            <person name="Grigoriev I.V."/>
            <person name="Corradi N."/>
            <person name="Roux C."/>
            <person name="Martin F."/>
        </authorList>
    </citation>
    <scope>NUCLEOTIDE SEQUENCE</scope>
    <source>
        <strain evidence="3">DAOM 197198</strain>
    </source>
</reference>
<dbReference type="VEuPathDB" id="FungiDB:RhiirFUN_015465"/>
<feature type="compositionally biased region" description="Basic and acidic residues" evidence="2">
    <location>
        <begin position="271"/>
        <end position="304"/>
    </location>
</feature>
<gene>
    <name evidence="3" type="ORF">GLOINDRAFT_90543</name>
</gene>
<dbReference type="EMBL" id="KI274101">
    <property type="protein sequence ID" value="ESA24231.1"/>
    <property type="molecule type" value="Genomic_DNA"/>
</dbReference>
<evidence type="ECO:0000256" key="2">
    <source>
        <dbReference type="SAM" id="MobiDB-lite"/>
    </source>
</evidence>
<evidence type="ECO:0000313" key="3">
    <source>
        <dbReference type="EMBL" id="ESA24231.1"/>
    </source>
</evidence>
<evidence type="ECO:0008006" key="4">
    <source>
        <dbReference type="Google" id="ProtNLM"/>
    </source>
</evidence>
<feature type="coiled-coil region" evidence="1">
    <location>
        <begin position="122"/>
        <end position="156"/>
    </location>
</feature>
<dbReference type="AlphaFoldDB" id="U9V8I2"/>